<dbReference type="InterPro" id="IPR014710">
    <property type="entry name" value="RmlC-like_jellyroll"/>
</dbReference>
<evidence type="ECO:0000313" key="2">
    <source>
        <dbReference type="EMBL" id="MFC6380574.1"/>
    </source>
</evidence>
<evidence type="ECO:0000313" key="3">
    <source>
        <dbReference type="Proteomes" id="UP001596264"/>
    </source>
</evidence>
<feature type="domain" description="TehB/YeaR-like" evidence="1">
    <location>
        <begin position="28"/>
        <end position="108"/>
    </location>
</feature>
<accession>A0ABW1W636</accession>
<evidence type="ECO:0000259" key="1">
    <source>
        <dbReference type="Pfam" id="PF09313"/>
    </source>
</evidence>
<sequence>MSATTNTDNTTNTANPNPVIPSHWKIKRSTHFFTKDKVPNALLTHHNTAEGVYGQICVMQGTVTFYGFSDEAATEPEKTVVINAGQFAVSPPQYWHRVELSDDAQFNINFWTEGDTGNKSMFNSSTIHTKPIEKLFDKPTQ</sequence>
<reference evidence="3" key="1">
    <citation type="journal article" date="2019" name="Int. J. Syst. Evol. Microbiol.">
        <title>The Global Catalogue of Microorganisms (GCM) 10K type strain sequencing project: providing services to taxonomists for standard genome sequencing and annotation.</title>
        <authorList>
            <consortium name="The Broad Institute Genomics Platform"/>
            <consortium name="The Broad Institute Genome Sequencing Center for Infectious Disease"/>
            <person name="Wu L."/>
            <person name="Ma J."/>
        </authorList>
    </citation>
    <scope>NUCLEOTIDE SEQUENCE [LARGE SCALE GENOMIC DNA]</scope>
    <source>
        <strain evidence="3">CCM 2050</strain>
    </source>
</reference>
<proteinExistence type="predicted"/>
<dbReference type="Pfam" id="PF09313">
    <property type="entry name" value="TehB-like"/>
    <property type="match status" value="1"/>
</dbReference>
<name>A0ABW1W636_9GAMM</name>
<comment type="caution">
    <text evidence="2">The sequence shown here is derived from an EMBL/GenBank/DDBJ whole genome shotgun (WGS) entry which is preliminary data.</text>
</comment>
<dbReference type="RefSeq" id="WP_201564526.1">
    <property type="nucleotide sequence ID" value="NZ_CAJGZK010000027.1"/>
</dbReference>
<protein>
    <submittedName>
        <fullName evidence="2">DUF1971 domain-containing protein</fullName>
    </submittedName>
</protein>
<keyword evidence="3" id="KW-1185">Reference proteome</keyword>
<dbReference type="SUPFAM" id="SSF51197">
    <property type="entry name" value="Clavaminate synthase-like"/>
    <property type="match status" value="1"/>
</dbReference>
<organism evidence="2 3">
    <name type="scientific">Psychrobacter glacincola</name>
    <dbReference type="NCBI Taxonomy" id="56810"/>
    <lineage>
        <taxon>Bacteria</taxon>
        <taxon>Pseudomonadati</taxon>
        <taxon>Pseudomonadota</taxon>
        <taxon>Gammaproteobacteria</taxon>
        <taxon>Moraxellales</taxon>
        <taxon>Moraxellaceae</taxon>
        <taxon>Psychrobacter</taxon>
    </lineage>
</organism>
<dbReference type="Proteomes" id="UP001596264">
    <property type="component" value="Unassembled WGS sequence"/>
</dbReference>
<dbReference type="InterPro" id="IPR015392">
    <property type="entry name" value="TehB/YeaR-like_dom"/>
</dbReference>
<dbReference type="Gene3D" id="2.60.120.10">
    <property type="entry name" value="Jelly Rolls"/>
    <property type="match status" value="1"/>
</dbReference>
<dbReference type="EMBL" id="JBHSTZ010000009">
    <property type="protein sequence ID" value="MFC6380574.1"/>
    <property type="molecule type" value="Genomic_DNA"/>
</dbReference>
<gene>
    <name evidence="2" type="ORF">ACFP58_03670</name>
</gene>